<proteinExistence type="predicted"/>
<organism evidence="1 2">
    <name type="scientific">Cichorium intybus</name>
    <name type="common">Chicory</name>
    <dbReference type="NCBI Taxonomy" id="13427"/>
    <lineage>
        <taxon>Eukaryota</taxon>
        <taxon>Viridiplantae</taxon>
        <taxon>Streptophyta</taxon>
        <taxon>Embryophyta</taxon>
        <taxon>Tracheophyta</taxon>
        <taxon>Spermatophyta</taxon>
        <taxon>Magnoliopsida</taxon>
        <taxon>eudicotyledons</taxon>
        <taxon>Gunneridae</taxon>
        <taxon>Pentapetalae</taxon>
        <taxon>asterids</taxon>
        <taxon>campanulids</taxon>
        <taxon>Asterales</taxon>
        <taxon>Asteraceae</taxon>
        <taxon>Cichorioideae</taxon>
        <taxon>Cichorieae</taxon>
        <taxon>Cichoriinae</taxon>
        <taxon>Cichorium</taxon>
    </lineage>
</organism>
<name>A0ACB9DVN3_CICIN</name>
<evidence type="ECO:0000313" key="1">
    <source>
        <dbReference type="EMBL" id="KAI3750615.1"/>
    </source>
</evidence>
<accession>A0ACB9DVN3</accession>
<gene>
    <name evidence="1" type="ORF">L2E82_21302</name>
</gene>
<protein>
    <submittedName>
        <fullName evidence="1">Uncharacterized protein</fullName>
    </submittedName>
</protein>
<dbReference type="EMBL" id="CM042012">
    <property type="protein sequence ID" value="KAI3750615.1"/>
    <property type="molecule type" value="Genomic_DNA"/>
</dbReference>
<reference evidence="2" key="1">
    <citation type="journal article" date="2022" name="Mol. Ecol. Resour.">
        <title>The genomes of chicory, endive, great burdock and yacon provide insights into Asteraceae palaeo-polyploidization history and plant inulin production.</title>
        <authorList>
            <person name="Fan W."/>
            <person name="Wang S."/>
            <person name="Wang H."/>
            <person name="Wang A."/>
            <person name="Jiang F."/>
            <person name="Liu H."/>
            <person name="Zhao H."/>
            <person name="Xu D."/>
            <person name="Zhang Y."/>
        </authorList>
    </citation>
    <scope>NUCLEOTIDE SEQUENCE [LARGE SCALE GENOMIC DNA]</scope>
    <source>
        <strain evidence="2">cv. Punajuju</strain>
    </source>
</reference>
<dbReference type="Proteomes" id="UP001055811">
    <property type="component" value="Linkage Group LG04"/>
</dbReference>
<comment type="caution">
    <text evidence="1">The sequence shown here is derived from an EMBL/GenBank/DDBJ whole genome shotgun (WGS) entry which is preliminary data.</text>
</comment>
<sequence>MDFLCYVKLLLTLTQTVVDAHTKQTPYYFPIHSPNLKTATTLSLSLSLSLSQILNDDLPKPFYPLIPSIASSTYFLNFFNIFTQICLLVGLAGNRIS</sequence>
<reference evidence="1 2" key="2">
    <citation type="journal article" date="2022" name="Mol. Ecol. Resour.">
        <title>The genomes of chicory, endive, great burdock and yacon provide insights into Asteraceae paleo-polyploidization history and plant inulin production.</title>
        <authorList>
            <person name="Fan W."/>
            <person name="Wang S."/>
            <person name="Wang H."/>
            <person name="Wang A."/>
            <person name="Jiang F."/>
            <person name="Liu H."/>
            <person name="Zhao H."/>
            <person name="Xu D."/>
            <person name="Zhang Y."/>
        </authorList>
    </citation>
    <scope>NUCLEOTIDE SEQUENCE [LARGE SCALE GENOMIC DNA]</scope>
    <source>
        <strain evidence="2">cv. Punajuju</strain>
        <tissue evidence="1">Leaves</tissue>
    </source>
</reference>
<evidence type="ECO:0000313" key="2">
    <source>
        <dbReference type="Proteomes" id="UP001055811"/>
    </source>
</evidence>
<keyword evidence="2" id="KW-1185">Reference proteome</keyword>